<dbReference type="Proteomes" id="UP000625316">
    <property type="component" value="Unassembled WGS sequence"/>
</dbReference>
<dbReference type="GO" id="GO:0046872">
    <property type="term" value="F:metal ion binding"/>
    <property type="evidence" value="ECO:0007669"/>
    <property type="project" value="UniProtKB-KW"/>
</dbReference>
<dbReference type="AlphaFoldDB" id="A0A928Z5B3"/>
<evidence type="ECO:0000256" key="11">
    <source>
        <dbReference type="ARBA" id="ARBA00023049"/>
    </source>
</evidence>
<evidence type="ECO:0000313" key="16">
    <source>
        <dbReference type="Proteomes" id="UP000625316"/>
    </source>
</evidence>
<evidence type="ECO:0000256" key="12">
    <source>
        <dbReference type="ARBA" id="ARBA00023136"/>
    </source>
</evidence>
<name>A0A928Z5B3_9CYAN</name>
<organism evidence="15 16">
    <name type="scientific">Romeriopsis navalis LEGE 11480</name>
    <dbReference type="NCBI Taxonomy" id="2777977"/>
    <lineage>
        <taxon>Bacteria</taxon>
        <taxon>Bacillati</taxon>
        <taxon>Cyanobacteriota</taxon>
        <taxon>Cyanophyceae</taxon>
        <taxon>Leptolyngbyales</taxon>
        <taxon>Leptolyngbyaceae</taxon>
        <taxon>Romeriopsis</taxon>
        <taxon>Romeriopsis navalis</taxon>
    </lineage>
</organism>
<comment type="similarity">
    <text evidence="3">Belongs to the peptidase M50B family.</text>
</comment>
<feature type="transmembrane region" description="Helical" evidence="13">
    <location>
        <begin position="169"/>
        <end position="194"/>
    </location>
</feature>
<dbReference type="InterPro" id="IPR052348">
    <property type="entry name" value="Metallopeptidase_M50B"/>
</dbReference>
<dbReference type="PANTHER" id="PTHR35864:SF1">
    <property type="entry name" value="ZINC METALLOPROTEASE YWHC-RELATED"/>
    <property type="match status" value="1"/>
</dbReference>
<keyword evidence="5 15" id="KW-0645">Protease</keyword>
<dbReference type="RefSeq" id="WP_264326123.1">
    <property type="nucleotide sequence ID" value="NZ_JADEXQ010000058.1"/>
</dbReference>
<evidence type="ECO:0000256" key="5">
    <source>
        <dbReference type="ARBA" id="ARBA00022670"/>
    </source>
</evidence>
<evidence type="ECO:0000256" key="8">
    <source>
        <dbReference type="ARBA" id="ARBA00022801"/>
    </source>
</evidence>
<evidence type="ECO:0000256" key="7">
    <source>
        <dbReference type="ARBA" id="ARBA00022723"/>
    </source>
</evidence>
<evidence type="ECO:0000313" key="15">
    <source>
        <dbReference type="EMBL" id="MBE9031293.1"/>
    </source>
</evidence>
<proteinExistence type="inferred from homology"/>
<evidence type="ECO:0000256" key="10">
    <source>
        <dbReference type="ARBA" id="ARBA00022989"/>
    </source>
</evidence>
<feature type="transmembrane region" description="Helical" evidence="13">
    <location>
        <begin position="15"/>
        <end position="36"/>
    </location>
</feature>
<evidence type="ECO:0000256" key="13">
    <source>
        <dbReference type="SAM" id="Phobius"/>
    </source>
</evidence>
<feature type="transmembrane region" description="Helical" evidence="13">
    <location>
        <begin position="89"/>
        <end position="115"/>
    </location>
</feature>
<keyword evidence="9" id="KW-0862">Zinc</keyword>
<evidence type="ECO:0000256" key="4">
    <source>
        <dbReference type="ARBA" id="ARBA00022475"/>
    </source>
</evidence>
<evidence type="ECO:0000256" key="3">
    <source>
        <dbReference type="ARBA" id="ARBA00007931"/>
    </source>
</evidence>
<accession>A0A928Z5B3</accession>
<dbReference type="Pfam" id="PF02163">
    <property type="entry name" value="Peptidase_M50"/>
    <property type="match status" value="2"/>
</dbReference>
<dbReference type="GO" id="GO:0008237">
    <property type="term" value="F:metallopeptidase activity"/>
    <property type="evidence" value="ECO:0007669"/>
    <property type="project" value="UniProtKB-KW"/>
</dbReference>
<gene>
    <name evidence="15" type="ORF">IQ266_16280</name>
</gene>
<evidence type="ECO:0000256" key="1">
    <source>
        <dbReference type="ARBA" id="ARBA00001947"/>
    </source>
</evidence>
<feature type="domain" description="Peptidase M50" evidence="14">
    <location>
        <begin position="19"/>
        <end position="114"/>
    </location>
</feature>
<keyword evidence="6 13" id="KW-0812">Transmembrane</keyword>
<comment type="caution">
    <text evidence="15">The sequence shown here is derived from an EMBL/GenBank/DDBJ whole genome shotgun (WGS) entry which is preliminary data.</text>
</comment>
<keyword evidence="10 13" id="KW-1133">Transmembrane helix</keyword>
<reference evidence="15" key="1">
    <citation type="submission" date="2020-10" db="EMBL/GenBank/DDBJ databases">
        <authorList>
            <person name="Castelo-Branco R."/>
            <person name="Eusebio N."/>
            <person name="Adriana R."/>
            <person name="Vieira A."/>
            <person name="Brugerolle De Fraissinette N."/>
            <person name="Rezende De Castro R."/>
            <person name="Schneider M.P."/>
            <person name="Vasconcelos V."/>
            <person name="Leao P.N."/>
        </authorList>
    </citation>
    <scope>NUCLEOTIDE SEQUENCE</scope>
    <source>
        <strain evidence="15">LEGE 11480</strain>
    </source>
</reference>
<dbReference type="CDD" id="cd06158">
    <property type="entry name" value="S2P-M50_like_1"/>
    <property type="match status" value="1"/>
</dbReference>
<dbReference type="PANTHER" id="PTHR35864">
    <property type="entry name" value="ZINC METALLOPROTEASE MJ0611-RELATED"/>
    <property type="match status" value="1"/>
</dbReference>
<dbReference type="InterPro" id="IPR044537">
    <property type="entry name" value="Rip2-like"/>
</dbReference>
<keyword evidence="7" id="KW-0479">Metal-binding</keyword>
<dbReference type="InterPro" id="IPR008915">
    <property type="entry name" value="Peptidase_M50"/>
</dbReference>
<evidence type="ECO:0000256" key="6">
    <source>
        <dbReference type="ARBA" id="ARBA00022692"/>
    </source>
</evidence>
<evidence type="ECO:0000256" key="9">
    <source>
        <dbReference type="ARBA" id="ARBA00022833"/>
    </source>
</evidence>
<keyword evidence="16" id="KW-1185">Reference proteome</keyword>
<keyword evidence="8" id="KW-0378">Hydrolase</keyword>
<sequence length="208" mass="22684">MSLFIEKLFTDPIYFFRYVVIIVISIVLHELAHGFAAMSEGDDTPQSEGHITPNPVVHMGIPALIMLMFVGMTWGQMPVNPSNFKHKWGHAWVAAAGPLMNVALAALCCVLVALSMTQGWAVISPEFFGLMAFINVFLFLFNLLPVPPLDGFTVVSDFFPSLKPIRNSQVGLFLLIVIFTVPFIGGGLASLAMLTVRTAITTLVSWAG</sequence>
<keyword evidence="12 13" id="KW-0472">Membrane</keyword>
<feature type="transmembrane region" description="Helical" evidence="13">
    <location>
        <begin position="127"/>
        <end position="149"/>
    </location>
</feature>
<feature type="transmembrane region" description="Helical" evidence="13">
    <location>
        <begin position="56"/>
        <end position="77"/>
    </location>
</feature>
<comment type="cofactor">
    <cofactor evidence="1">
        <name>Zn(2+)</name>
        <dbReference type="ChEBI" id="CHEBI:29105"/>
    </cofactor>
</comment>
<keyword evidence="4" id="KW-1003">Cell membrane</keyword>
<dbReference type="EMBL" id="JADEXQ010000058">
    <property type="protein sequence ID" value="MBE9031293.1"/>
    <property type="molecule type" value="Genomic_DNA"/>
</dbReference>
<evidence type="ECO:0000256" key="2">
    <source>
        <dbReference type="ARBA" id="ARBA00004651"/>
    </source>
</evidence>
<keyword evidence="11" id="KW-0482">Metalloprotease</keyword>
<dbReference type="GO" id="GO:0006508">
    <property type="term" value="P:proteolysis"/>
    <property type="evidence" value="ECO:0007669"/>
    <property type="project" value="UniProtKB-KW"/>
</dbReference>
<dbReference type="GO" id="GO:0005886">
    <property type="term" value="C:plasma membrane"/>
    <property type="evidence" value="ECO:0007669"/>
    <property type="project" value="UniProtKB-SubCell"/>
</dbReference>
<protein>
    <submittedName>
        <fullName evidence="15">Site-2 protease family protein</fullName>
    </submittedName>
</protein>
<comment type="subcellular location">
    <subcellularLocation>
        <location evidence="2">Cell membrane</location>
        <topology evidence="2">Multi-pass membrane protein</topology>
    </subcellularLocation>
</comment>
<evidence type="ECO:0000259" key="14">
    <source>
        <dbReference type="Pfam" id="PF02163"/>
    </source>
</evidence>
<feature type="domain" description="Peptidase M50" evidence="14">
    <location>
        <begin position="125"/>
        <end position="172"/>
    </location>
</feature>